<reference evidence="3 4" key="1">
    <citation type="journal article" date="2020" name="Syst. Appl. Microbiol.">
        <title>Alienimonas chondri sp. nov., a novel planctomycete isolated from the biofilm of the red alga Chondrus crispus.</title>
        <authorList>
            <person name="Vitorino I."/>
            <person name="Albuquerque L."/>
            <person name="Wiegand S."/>
            <person name="Kallscheuer N."/>
            <person name="da Costa M.S."/>
            <person name="Lobo-da-Cunha A."/>
            <person name="Jogler C."/>
            <person name="Lage O.M."/>
        </authorList>
    </citation>
    <scope>NUCLEOTIDE SEQUENCE [LARGE SCALE GENOMIC DNA]</scope>
    <source>
        <strain evidence="3 4">LzC2</strain>
    </source>
</reference>
<comment type="caution">
    <text evidence="3">The sequence shown here is derived from an EMBL/GenBank/DDBJ whole genome shotgun (WGS) entry which is preliminary data.</text>
</comment>
<keyword evidence="2" id="KW-1133">Transmembrane helix</keyword>
<accession>A0ABX1VDA0</accession>
<name>A0ABX1VDA0_9PLAN</name>
<feature type="compositionally biased region" description="Acidic residues" evidence="1">
    <location>
        <begin position="132"/>
        <end position="147"/>
    </location>
</feature>
<dbReference type="Proteomes" id="UP000609651">
    <property type="component" value="Unassembled WGS sequence"/>
</dbReference>
<evidence type="ECO:0000256" key="1">
    <source>
        <dbReference type="SAM" id="MobiDB-lite"/>
    </source>
</evidence>
<gene>
    <name evidence="3" type="ORF">LzC2_21620</name>
</gene>
<organism evidence="3 4">
    <name type="scientific">Alienimonas chondri</name>
    <dbReference type="NCBI Taxonomy" id="2681879"/>
    <lineage>
        <taxon>Bacteria</taxon>
        <taxon>Pseudomonadati</taxon>
        <taxon>Planctomycetota</taxon>
        <taxon>Planctomycetia</taxon>
        <taxon>Planctomycetales</taxon>
        <taxon>Planctomycetaceae</taxon>
        <taxon>Alienimonas</taxon>
    </lineage>
</organism>
<keyword evidence="4" id="KW-1185">Reference proteome</keyword>
<feature type="region of interest" description="Disordered" evidence="1">
    <location>
        <begin position="130"/>
        <end position="154"/>
    </location>
</feature>
<feature type="transmembrane region" description="Helical" evidence="2">
    <location>
        <begin position="6"/>
        <end position="27"/>
    </location>
</feature>
<keyword evidence="2" id="KW-0472">Membrane</keyword>
<evidence type="ECO:0000313" key="3">
    <source>
        <dbReference type="EMBL" id="NNJ26083.1"/>
    </source>
</evidence>
<evidence type="ECO:0000313" key="4">
    <source>
        <dbReference type="Proteomes" id="UP000609651"/>
    </source>
</evidence>
<proteinExistence type="predicted"/>
<dbReference type="RefSeq" id="WP_171186742.1">
    <property type="nucleotide sequence ID" value="NZ_WTPX01000061.1"/>
</dbReference>
<protein>
    <submittedName>
        <fullName evidence="3">Uncharacterized protein</fullName>
    </submittedName>
</protein>
<dbReference type="EMBL" id="WTPX01000061">
    <property type="protein sequence ID" value="NNJ26083.1"/>
    <property type="molecule type" value="Genomic_DNA"/>
</dbReference>
<evidence type="ECO:0000256" key="2">
    <source>
        <dbReference type="SAM" id="Phobius"/>
    </source>
</evidence>
<keyword evidence="2" id="KW-0812">Transmembrane</keyword>
<sequence>MFWAAVLPFQITCVVVAVGYAAFVLAAPKLKLNRGHAAALGLGLSALGFIPLCLGIDVLLSPIRFGVFEYASPAAMGDGHADRRLPPEAGEITINQYSSGFEARYTIARSDLDAWIDAEWERAGEYAAIEREEPEEPADEPTAEELDSPAGRHRQELKAKLQAHAWSRLAELGWSRPPDAVEIKGPRASNGGGSNYFYSASEGRAYQRAYYW</sequence>
<feature type="transmembrane region" description="Helical" evidence="2">
    <location>
        <begin position="39"/>
        <end position="60"/>
    </location>
</feature>